<feature type="region of interest" description="Disordered" evidence="1">
    <location>
        <begin position="59"/>
        <end position="108"/>
    </location>
</feature>
<dbReference type="HOGENOM" id="CLU_2110429_0_0_1"/>
<reference evidence="2 3" key="1">
    <citation type="submission" date="2014-04" db="EMBL/GenBank/DDBJ databases">
        <authorList>
            <consortium name="DOE Joint Genome Institute"/>
            <person name="Kuo A."/>
            <person name="Kohler A."/>
            <person name="Nagy L.G."/>
            <person name="Floudas D."/>
            <person name="Copeland A."/>
            <person name="Barry K.W."/>
            <person name="Cichocki N."/>
            <person name="Veneault-Fourrey C."/>
            <person name="LaButti K."/>
            <person name="Lindquist E.A."/>
            <person name="Lipzen A."/>
            <person name="Lundell T."/>
            <person name="Morin E."/>
            <person name="Murat C."/>
            <person name="Sun H."/>
            <person name="Tunlid A."/>
            <person name="Henrissat B."/>
            <person name="Grigoriev I.V."/>
            <person name="Hibbett D.S."/>
            <person name="Martin F."/>
            <person name="Nordberg H.P."/>
            <person name="Cantor M.N."/>
            <person name="Hua S.X."/>
        </authorList>
    </citation>
    <scope>NUCLEOTIDE SEQUENCE [LARGE SCALE GENOMIC DNA]</scope>
    <source>
        <strain evidence="2 3">Foug A</strain>
    </source>
</reference>
<dbReference type="EMBL" id="KN822051">
    <property type="protein sequence ID" value="KIM61558.1"/>
    <property type="molecule type" value="Genomic_DNA"/>
</dbReference>
<accession>A0A0C2ZIW9</accession>
<evidence type="ECO:0000256" key="1">
    <source>
        <dbReference type="SAM" id="MobiDB-lite"/>
    </source>
</evidence>
<evidence type="ECO:0000313" key="3">
    <source>
        <dbReference type="Proteomes" id="UP000053989"/>
    </source>
</evidence>
<dbReference type="Proteomes" id="UP000053989">
    <property type="component" value="Unassembled WGS sequence"/>
</dbReference>
<sequence>MADLLGPASMSYAGTKARKHSHNRSRHVLPCWPEKTVDGDEIFPSHGCRKHSATHILRRAQPSGRETRSRHSMPVTAPYTERIIDAPRLAPNLPGKGDEVDTGISTEGNTIALSC</sequence>
<organism evidence="2 3">
    <name type="scientific">Scleroderma citrinum Foug A</name>
    <dbReference type="NCBI Taxonomy" id="1036808"/>
    <lineage>
        <taxon>Eukaryota</taxon>
        <taxon>Fungi</taxon>
        <taxon>Dikarya</taxon>
        <taxon>Basidiomycota</taxon>
        <taxon>Agaricomycotina</taxon>
        <taxon>Agaricomycetes</taxon>
        <taxon>Agaricomycetidae</taxon>
        <taxon>Boletales</taxon>
        <taxon>Sclerodermatineae</taxon>
        <taxon>Sclerodermataceae</taxon>
        <taxon>Scleroderma</taxon>
    </lineage>
</organism>
<proteinExistence type="predicted"/>
<dbReference type="AlphaFoldDB" id="A0A0C2ZIW9"/>
<gene>
    <name evidence="2" type="ORF">SCLCIDRAFT_1216047</name>
</gene>
<name>A0A0C2ZIW9_9AGAM</name>
<protein>
    <submittedName>
        <fullName evidence="2">Uncharacterized protein</fullName>
    </submittedName>
</protein>
<reference evidence="3" key="2">
    <citation type="submission" date="2015-01" db="EMBL/GenBank/DDBJ databases">
        <title>Evolutionary Origins and Diversification of the Mycorrhizal Mutualists.</title>
        <authorList>
            <consortium name="DOE Joint Genome Institute"/>
            <consortium name="Mycorrhizal Genomics Consortium"/>
            <person name="Kohler A."/>
            <person name="Kuo A."/>
            <person name="Nagy L.G."/>
            <person name="Floudas D."/>
            <person name="Copeland A."/>
            <person name="Barry K.W."/>
            <person name="Cichocki N."/>
            <person name="Veneault-Fourrey C."/>
            <person name="LaButti K."/>
            <person name="Lindquist E.A."/>
            <person name="Lipzen A."/>
            <person name="Lundell T."/>
            <person name="Morin E."/>
            <person name="Murat C."/>
            <person name="Riley R."/>
            <person name="Ohm R."/>
            <person name="Sun H."/>
            <person name="Tunlid A."/>
            <person name="Henrissat B."/>
            <person name="Grigoriev I.V."/>
            <person name="Hibbett D.S."/>
            <person name="Martin F."/>
        </authorList>
    </citation>
    <scope>NUCLEOTIDE SEQUENCE [LARGE SCALE GENOMIC DNA]</scope>
    <source>
        <strain evidence="3">Foug A</strain>
    </source>
</reference>
<evidence type="ECO:0000313" key="2">
    <source>
        <dbReference type="EMBL" id="KIM61558.1"/>
    </source>
</evidence>
<dbReference type="InParanoid" id="A0A0C2ZIW9"/>
<keyword evidence="3" id="KW-1185">Reference proteome</keyword>